<dbReference type="InterPro" id="IPR039741">
    <property type="entry name" value="UDP-sugar_pyrophosphorylase"/>
</dbReference>
<comment type="caution">
    <text evidence="7">The sequence shown here is derived from an EMBL/GenBank/DDBJ whole genome shotgun (WGS) entry which is preliminary data.</text>
</comment>
<dbReference type="Gene3D" id="3.90.550.10">
    <property type="entry name" value="Spore Coat Polysaccharide Biosynthesis Protein SpsA, Chain A"/>
    <property type="match status" value="1"/>
</dbReference>
<accession>A0ABQ8ESR7</accession>
<comment type="pathway">
    <text evidence="1">Nucleotide-sugar biosynthesis; UDP-N-acetyl-alpha-D-glucosamine biosynthesis; UDP-N-acetyl-alpha-D-glucosamine from N-acetyl-alpha-D-glucosamine 1-phosphate: step 1/1.</text>
</comment>
<protein>
    <recommendedName>
        <fullName evidence="3">UDP-N-acetylglucosamine diphosphorylase</fullName>
        <ecNumber evidence="3">2.7.7.23</ecNumber>
    </recommendedName>
</protein>
<keyword evidence="8" id="KW-1185">Reference proteome</keyword>
<organism evidence="7 8">
    <name type="scientific">Batrachochytrium salamandrivorans</name>
    <dbReference type="NCBI Taxonomy" id="1357716"/>
    <lineage>
        <taxon>Eukaryota</taxon>
        <taxon>Fungi</taxon>
        <taxon>Fungi incertae sedis</taxon>
        <taxon>Chytridiomycota</taxon>
        <taxon>Chytridiomycota incertae sedis</taxon>
        <taxon>Chytridiomycetes</taxon>
        <taxon>Rhizophydiales</taxon>
        <taxon>Rhizophydiales incertae sedis</taxon>
        <taxon>Batrachochytrium</taxon>
    </lineage>
</organism>
<sequence>MTSGNHSHSDVAGASTVDPDKIRAEFTAAGQGHVFTFFDSLSLEEQQALMATLATMDIRRVNAIFKTATSASPASSSTSIAPLPTEGFDSTISSPEKVAAWEESGLRLIGAGKVGVILLAGGQGTRLGSSDPKGCYDIGLPSHKSLFQLQGERILRLQQLASKYSGGKEVVIPWYVMTSGPTNAPTESYFRKMNYFGLKRENVMFFEQGVLPAFTPEGKIFLETKGMPAVAPDGNGGIYAALRKQGVLADLEKRGIPYIHAYCVDNCLVKVADPVFIGFCIEKNADCGAKVVPKAFPEEPVGVICLRNGKPGVVEYSEIDADMAKQRTPTGTLIYNAGNIANHFYTLDFLKRIEHFEHNLEYHIARKKIKHVDLATGVSQSPSSSNGIKLELFIFDVLPFTERMAVLEVARMDEFSPLKNAPGSKDGDSPDTSRADIMSQHARFIEAAGGVVSPTEGSSFPIVEISPLVSYNGEGLESLQGATVATPKLISSAADLLEFVSK</sequence>
<evidence type="ECO:0000256" key="4">
    <source>
        <dbReference type="ARBA" id="ARBA00022679"/>
    </source>
</evidence>
<evidence type="ECO:0000256" key="5">
    <source>
        <dbReference type="ARBA" id="ARBA00022695"/>
    </source>
</evidence>
<dbReference type="EMBL" id="JAFCIX010000577">
    <property type="protein sequence ID" value="KAH6585993.1"/>
    <property type="molecule type" value="Genomic_DNA"/>
</dbReference>
<evidence type="ECO:0000256" key="1">
    <source>
        <dbReference type="ARBA" id="ARBA00005208"/>
    </source>
</evidence>
<dbReference type="PANTHER" id="PTHR11952:SF2">
    <property type="entry name" value="LD24639P"/>
    <property type="match status" value="1"/>
</dbReference>
<evidence type="ECO:0000313" key="7">
    <source>
        <dbReference type="EMBL" id="KAH6585993.1"/>
    </source>
</evidence>
<evidence type="ECO:0000256" key="6">
    <source>
        <dbReference type="ARBA" id="ARBA00048493"/>
    </source>
</evidence>
<evidence type="ECO:0000256" key="3">
    <source>
        <dbReference type="ARBA" id="ARBA00012457"/>
    </source>
</evidence>
<keyword evidence="5" id="KW-0548">Nucleotidyltransferase</keyword>
<comment type="catalytic activity">
    <reaction evidence="6">
        <text>N-acetyl-alpha-D-glucosamine 1-phosphate + UTP + H(+) = UDP-N-acetyl-alpha-D-glucosamine + diphosphate</text>
        <dbReference type="Rhea" id="RHEA:13509"/>
        <dbReference type="ChEBI" id="CHEBI:15378"/>
        <dbReference type="ChEBI" id="CHEBI:33019"/>
        <dbReference type="ChEBI" id="CHEBI:46398"/>
        <dbReference type="ChEBI" id="CHEBI:57705"/>
        <dbReference type="ChEBI" id="CHEBI:57776"/>
        <dbReference type="EC" id="2.7.7.23"/>
    </reaction>
</comment>
<dbReference type="Pfam" id="PF01704">
    <property type="entry name" value="UDPGP"/>
    <property type="match status" value="1"/>
</dbReference>
<dbReference type="Proteomes" id="UP001648503">
    <property type="component" value="Unassembled WGS sequence"/>
</dbReference>
<gene>
    <name evidence="7" type="ORF">BASA50_000936</name>
</gene>
<dbReference type="InterPro" id="IPR002618">
    <property type="entry name" value="UDPGP_fam"/>
</dbReference>
<name>A0ABQ8ESR7_9FUNG</name>
<proteinExistence type="inferred from homology"/>
<evidence type="ECO:0000313" key="8">
    <source>
        <dbReference type="Proteomes" id="UP001648503"/>
    </source>
</evidence>
<comment type="similarity">
    <text evidence="2">Belongs to the UDPGP type 1 family.</text>
</comment>
<dbReference type="SUPFAM" id="SSF53448">
    <property type="entry name" value="Nucleotide-diphospho-sugar transferases"/>
    <property type="match status" value="1"/>
</dbReference>
<dbReference type="PANTHER" id="PTHR11952">
    <property type="entry name" value="UDP- GLUCOSE PYROPHOSPHORYLASE"/>
    <property type="match status" value="1"/>
</dbReference>
<dbReference type="CDD" id="cd04193">
    <property type="entry name" value="UDPGlcNAc_PPase"/>
    <property type="match status" value="1"/>
</dbReference>
<dbReference type="InterPro" id="IPR029044">
    <property type="entry name" value="Nucleotide-diphossugar_trans"/>
</dbReference>
<reference evidence="7 8" key="1">
    <citation type="submission" date="2021-02" db="EMBL/GenBank/DDBJ databases">
        <title>Variation within the Batrachochytrium salamandrivorans European outbreak.</title>
        <authorList>
            <person name="Kelly M."/>
            <person name="Pasmans F."/>
            <person name="Shea T.P."/>
            <person name="Munoz J.F."/>
            <person name="Carranza S."/>
            <person name="Cuomo C.A."/>
            <person name="Martel A."/>
        </authorList>
    </citation>
    <scope>NUCLEOTIDE SEQUENCE [LARGE SCALE GENOMIC DNA]</scope>
    <source>
        <strain evidence="7 8">AMFP18/2</strain>
    </source>
</reference>
<dbReference type="EC" id="2.7.7.23" evidence="3"/>
<evidence type="ECO:0000256" key="2">
    <source>
        <dbReference type="ARBA" id="ARBA00010401"/>
    </source>
</evidence>
<keyword evidence="4" id="KW-0808">Transferase</keyword>